<evidence type="ECO:0000256" key="10">
    <source>
        <dbReference type="RuleBase" id="RU363034"/>
    </source>
</evidence>
<feature type="region of interest" description="Disordered" evidence="11">
    <location>
        <begin position="961"/>
        <end position="1077"/>
    </location>
</feature>
<feature type="region of interest" description="Disordered" evidence="11">
    <location>
        <begin position="465"/>
        <end position="651"/>
    </location>
</feature>
<dbReference type="GO" id="GO:0004519">
    <property type="term" value="F:endonuclease activity"/>
    <property type="evidence" value="ECO:0007669"/>
    <property type="project" value="UniProtKB-KW"/>
</dbReference>
<dbReference type="OrthoDB" id="93664at2759"/>
<evidence type="ECO:0000256" key="11">
    <source>
        <dbReference type="SAM" id="MobiDB-lite"/>
    </source>
</evidence>
<dbReference type="PANTHER" id="PTHR37984:SF5">
    <property type="entry name" value="PROTEIN NYNRIN-LIKE"/>
    <property type="match status" value="1"/>
</dbReference>
<dbReference type="EC" id="2.7.7.49" evidence="1"/>
<dbReference type="GO" id="GO:0003964">
    <property type="term" value="F:RNA-directed DNA polymerase activity"/>
    <property type="evidence" value="ECO:0007669"/>
    <property type="project" value="UniProtKB-KW"/>
</dbReference>
<feature type="compositionally biased region" description="Polar residues" evidence="11">
    <location>
        <begin position="854"/>
        <end position="886"/>
    </location>
</feature>
<feature type="compositionally biased region" description="Low complexity" evidence="11">
    <location>
        <begin position="604"/>
        <end position="651"/>
    </location>
</feature>
<evidence type="ECO:0000313" key="13">
    <source>
        <dbReference type="EMBL" id="CAB0030630.1"/>
    </source>
</evidence>
<feature type="compositionally biased region" description="Polar residues" evidence="11">
    <location>
        <begin position="594"/>
        <end position="603"/>
    </location>
</feature>
<evidence type="ECO:0000259" key="12">
    <source>
        <dbReference type="PROSITE" id="PS50240"/>
    </source>
</evidence>
<dbReference type="InterPro" id="IPR041373">
    <property type="entry name" value="RT_RNaseH"/>
</dbReference>
<feature type="compositionally biased region" description="Low complexity" evidence="11">
    <location>
        <begin position="529"/>
        <end position="544"/>
    </location>
</feature>
<feature type="compositionally biased region" description="Low complexity" evidence="11">
    <location>
        <begin position="582"/>
        <end position="593"/>
    </location>
</feature>
<feature type="compositionally biased region" description="Low complexity" evidence="11">
    <location>
        <begin position="552"/>
        <end position="563"/>
    </location>
</feature>
<feature type="compositionally biased region" description="Low complexity" evidence="11">
    <location>
        <begin position="1006"/>
        <end position="1022"/>
    </location>
</feature>
<dbReference type="FunFam" id="2.40.10.10:FF:000068">
    <property type="entry name" value="transmembrane protease serine 2"/>
    <property type="match status" value="1"/>
</dbReference>
<dbReference type="InterPro" id="IPR001254">
    <property type="entry name" value="Trypsin_dom"/>
</dbReference>
<keyword evidence="3" id="KW-0548">Nucleotidyltransferase</keyword>
<keyword evidence="14" id="KW-1185">Reference proteome</keyword>
<keyword evidence="8" id="KW-1015">Disulfide bond</keyword>
<feature type="compositionally biased region" description="Polar residues" evidence="11">
    <location>
        <begin position="764"/>
        <end position="782"/>
    </location>
</feature>
<sequence>MHVFPDGIEKPICFASRTLSKSERGYAVIHKEALAIYWSCKKFYQYLLGRHFELYCDHKPLMAIFGEKRDIPQMIAGQLQRWACFLSGFDYTFNYVKGKDNGGADGLSRLPITSQESEEPEIDYVRFIIEDKLPVDHAQIKKATRTDPILSQVFMYTRDGWPESTVDALKPYFHRLSELSINQDVLMWGYRVLIPEKHRLRTLEELHSTHLGASKMKAMARQYFWWPKLDTDIEQYAKSCDICNTYAPNPNKAELIKYNDCKEVGERLHVDFLGPVKNKMYLIMTDSYSKWPEVYAMNGIDAINTVNKLRDYASRRKIKAKRQRRGRYDTYKGTEPSRVWLLQIYSRKMRKRKKNEKRERTILRRTMSLMQTPRRNWAASLACGLVLLELCVAGPVIVPQFLTAGTGRNIRHLPCVSRRTGEQGVCMFAFTCAKANGTHLGTCIDRFYFGSCCRIDQEADGAEQPGVFAQDGNQVDEGTAAGDSNDVPGNVDLQAAVAFPKPPTSSGSGGSFATTERTSTTSNRVVVETTSPRSSTSPSSGSSTSKKEHLKTTPTTTTKKYATSPESTTQSFRISTFQTVQSSTEKSTPSTSSLGPFTTKLSNSYPWRPTSSTSTTTTSGSSSSSSSSGYFKTTTTTTTTPSTPKITSSPTWTSIATFPTSLALSSSAATATTRPAAASTISSSSSSSSKKPTHKPFTPSFGDRINADLSSTKKKVPQTTSTTVGELKTTTTKLPSSTQASTTIGSSSTSTTKIPSSTRFPPRNATTLRPVTETTFVTSQPVITSTTSKKPSTIRKPTKGSSTKKPSAGTKKPPTTSSTSKPSSSSTSSSQQTYTGSTSPATTTTTESLTTTTNKVWSKKPSTAASSTVPKKPTTGASKRPTTTKYPTYVTIKRNHTSSSPSSTTTTTTAWISSSTPSKFIVTTARPSTTSSHKLTPTSSTIVIGNSSPFQKFTTKPYLYTSSSSSGGSTTPSISTATSPAGPSSTSTTHKVQFDKIGASSTSNKPRPSSIPTTTLRTTTSSNNKVTSPPEPDETTATTFITFTENEEEEEDSAEETITPPGIITWTSLSDSGDVDTSTKDNEIYADTTKKNWISTSSSSTSTTMTTASKDTTTERATTKTTTPKATTTSTATTTTTTTTSTSPSTSTSASIKTTSSTTPAPARPTTQSTSSSSEYIDKLSTFASVTVAPDVQEFPALNMSNFKHVCGRRLFPEPKIVGGDGSTFGKWPWQISLRQWRTSTYLHKCGAALLNENWAITAAHCVQNVLPSDLLLRIGEHDLGNEDEPYNFQERRVQIVASHPNFDPRTFEFDLALMRFYEPVLPFQPNVLPICIPDDDEDYVGQTAYVTGWGRLYEGIPSYYIIISIFIAKKDTIANILSRFFFADGPLPSVLQEVAVPVINNTICEGMYRNAGYIEHIPHIFICAGWRKGGFDSCEGDSGGPLVIQRKRDRRWVLAGVISWGIGCAEPNQPGVYTRISEFREWINQILQF</sequence>
<dbReference type="InterPro" id="IPR009003">
    <property type="entry name" value="Peptidase_S1_PA"/>
</dbReference>
<name>A0A6H5I4C4_9HYME</name>
<dbReference type="PRINTS" id="PR00722">
    <property type="entry name" value="CHYMOTRYPSIN"/>
</dbReference>
<keyword evidence="10" id="KW-0645">Protease</keyword>
<evidence type="ECO:0000256" key="2">
    <source>
        <dbReference type="ARBA" id="ARBA00022679"/>
    </source>
</evidence>
<dbReference type="InterPro" id="IPR043504">
    <property type="entry name" value="Peptidase_S1_PA_chymotrypsin"/>
</dbReference>
<evidence type="ECO:0000256" key="6">
    <source>
        <dbReference type="ARBA" id="ARBA00022801"/>
    </source>
</evidence>
<organism evidence="13 14">
    <name type="scientific">Trichogramma brassicae</name>
    <dbReference type="NCBI Taxonomy" id="86971"/>
    <lineage>
        <taxon>Eukaryota</taxon>
        <taxon>Metazoa</taxon>
        <taxon>Ecdysozoa</taxon>
        <taxon>Arthropoda</taxon>
        <taxon>Hexapoda</taxon>
        <taxon>Insecta</taxon>
        <taxon>Pterygota</taxon>
        <taxon>Neoptera</taxon>
        <taxon>Endopterygota</taxon>
        <taxon>Hymenoptera</taxon>
        <taxon>Apocrita</taxon>
        <taxon>Proctotrupomorpha</taxon>
        <taxon>Chalcidoidea</taxon>
        <taxon>Trichogrammatidae</taxon>
        <taxon>Trichogramma</taxon>
    </lineage>
</organism>
<feature type="compositionally biased region" description="Polar residues" evidence="11">
    <location>
        <begin position="564"/>
        <end position="581"/>
    </location>
</feature>
<dbReference type="InterPro" id="IPR043502">
    <property type="entry name" value="DNA/RNA_pol_sf"/>
</dbReference>
<keyword evidence="5" id="KW-0255">Endonuclease</keyword>
<dbReference type="SMART" id="SM00020">
    <property type="entry name" value="Tryp_SPc"/>
    <property type="match status" value="1"/>
</dbReference>
<dbReference type="PROSITE" id="PS00134">
    <property type="entry name" value="TRYPSIN_HIS"/>
    <property type="match status" value="1"/>
</dbReference>
<dbReference type="EMBL" id="CADCXV010000502">
    <property type="protein sequence ID" value="CAB0030630.1"/>
    <property type="molecule type" value="Genomic_DNA"/>
</dbReference>
<dbReference type="CDD" id="cd00190">
    <property type="entry name" value="Tryp_SPc"/>
    <property type="match status" value="1"/>
</dbReference>
<evidence type="ECO:0000256" key="7">
    <source>
        <dbReference type="ARBA" id="ARBA00022918"/>
    </source>
</evidence>
<evidence type="ECO:0000256" key="5">
    <source>
        <dbReference type="ARBA" id="ARBA00022759"/>
    </source>
</evidence>
<keyword evidence="10" id="KW-0720">Serine protease</keyword>
<evidence type="ECO:0000256" key="1">
    <source>
        <dbReference type="ARBA" id="ARBA00012493"/>
    </source>
</evidence>
<feature type="region of interest" description="Disordered" evidence="11">
    <location>
        <begin position="679"/>
        <end position="910"/>
    </location>
</feature>
<dbReference type="PANTHER" id="PTHR37984">
    <property type="entry name" value="PROTEIN CBG26694"/>
    <property type="match status" value="1"/>
</dbReference>
<feature type="domain" description="Peptidase S1" evidence="12">
    <location>
        <begin position="1217"/>
        <end position="1489"/>
    </location>
</feature>
<accession>A0A6H5I4C4</accession>
<dbReference type="FunFam" id="1.10.340.70:FF:000003">
    <property type="entry name" value="Protein CBG25708"/>
    <property type="match status" value="1"/>
</dbReference>
<feature type="compositionally biased region" description="Low complexity" evidence="11">
    <location>
        <begin position="1119"/>
        <end position="1173"/>
    </location>
</feature>
<dbReference type="Proteomes" id="UP000479190">
    <property type="component" value="Unassembled WGS sequence"/>
</dbReference>
<feature type="compositionally biased region" description="Low complexity" evidence="11">
    <location>
        <begin position="1035"/>
        <end position="1044"/>
    </location>
</feature>
<dbReference type="InterPro" id="IPR033116">
    <property type="entry name" value="TRYPSIN_SER"/>
</dbReference>
<evidence type="ECO:0000256" key="8">
    <source>
        <dbReference type="ARBA" id="ARBA00023157"/>
    </source>
</evidence>
<feature type="region of interest" description="Disordered" evidence="11">
    <location>
        <begin position="925"/>
        <end position="947"/>
    </location>
</feature>
<dbReference type="Gene3D" id="2.40.10.10">
    <property type="entry name" value="Trypsin-like serine proteases"/>
    <property type="match status" value="1"/>
</dbReference>
<dbReference type="PROSITE" id="PS00135">
    <property type="entry name" value="TRYPSIN_SER"/>
    <property type="match status" value="1"/>
</dbReference>
<dbReference type="PROSITE" id="PS50240">
    <property type="entry name" value="TRYPSIN_DOM"/>
    <property type="match status" value="1"/>
</dbReference>
<feature type="compositionally biased region" description="Low complexity" evidence="11">
    <location>
        <begin position="897"/>
        <end position="910"/>
    </location>
</feature>
<evidence type="ECO:0000313" key="14">
    <source>
        <dbReference type="Proteomes" id="UP000479190"/>
    </source>
</evidence>
<feature type="compositionally biased region" description="Low complexity" evidence="11">
    <location>
        <begin position="799"/>
        <end position="853"/>
    </location>
</feature>
<feature type="compositionally biased region" description="Low complexity" evidence="11">
    <location>
        <begin position="1094"/>
        <end position="1111"/>
    </location>
</feature>
<dbReference type="CDD" id="cd09274">
    <property type="entry name" value="RNase_HI_RT_Ty3"/>
    <property type="match status" value="1"/>
</dbReference>
<evidence type="ECO:0000256" key="4">
    <source>
        <dbReference type="ARBA" id="ARBA00022722"/>
    </source>
</evidence>
<feature type="compositionally biased region" description="Low complexity" evidence="11">
    <location>
        <begin position="961"/>
        <end position="989"/>
    </location>
</feature>
<feature type="compositionally biased region" description="Low complexity" evidence="11">
    <location>
        <begin position="679"/>
        <end position="701"/>
    </location>
</feature>
<dbReference type="Pfam" id="PF17917">
    <property type="entry name" value="RT_RNaseH"/>
    <property type="match status" value="1"/>
</dbReference>
<keyword evidence="7" id="KW-0695">RNA-directed DNA polymerase</keyword>
<comment type="similarity">
    <text evidence="9">Belongs to the peptidase S1 family. CLIP subfamily.</text>
</comment>
<dbReference type="FunFam" id="2.40.10.10:FF:000002">
    <property type="entry name" value="Transmembrane protease serine"/>
    <property type="match status" value="1"/>
</dbReference>
<dbReference type="InterPro" id="IPR050951">
    <property type="entry name" value="Retrovirus_Pol_polyprotein"/>
</dbReference>
<keyword evidence="6 10" id="KW-0378">Hydrolase</keyword>
<keyword evidence="2" id="KW-0808">Transferase</keyword>
<proteinExistence type="inferred from homology"/>
<dbReference type="InterPro" id="IPR041588">
    <property type="entry name" value="Integrase_H2C2"/>
</dbReference>
<dbReference type="SUPFAM" id="SSF50494">
    <property type="entry name" value="Trypsin-like serine proteases"/>
    <property type="match status" value="1"/>
</dbReference>
<dbReference type="InterPro" id="IPR001314">
    <property type="entry name" value="Peptidase_S1A"/>
</dbReference>
<evidence type="ECO:0000256" key="3">
    <source>
        <dbReference type="ARBA" id="ARBA00022695"/>
    </source>
</evidence>
<evidence type="ECO:0000256" key="9">
    <source>
        <dbReference type="ARBA" id="ARBA00024195"/>
    </source>
</evidence>
<feature type="compositionally biased region" description="Low complexity" evidence="11">
    <location>
        <begin position="719"/>
        <end position="758"/>
    </location>
</feature>
<keyword evidence="4" id="KW-0540">Nuclease</keyword>
<dbReference type="Pfam" id="PF17921">
    <property type="entry name" value="Integrase_H2C2"/>
    <property type="match status" value="1"/>
</dbReference>
<gene>
    <name evidence="13" type="ORF">TBRA_LOCUS2627</name>
</gene>
<dbReference type="SUPFAM" id="SSF56672">
    <property type="entry name" value="DNA/RNA polymerases"/>
    <property type="match status" value="1"/>
</dbReference>
<dbReference type="GO" id="GO:0006508">
    <property type="term" value="P:proteolysis"/>
    <property type="evidence" value="ECO:0007669"/>
    <property type="project" value="UniProtKB-KW"/>
</dbReference>
<reference evidence="13 14" key="1">
    <citation type="submission" date="2020-02" db="EMBL/GenBank/DDBJ databases">
        <authorList>
            <person name="Ferguson B K."/>
        </authorList>
    </citation>
    <scope>NUCLEOTIDE SEQUENCE [LARGE SCALE GENOMIC DNA]</scope>
</reference>
<feature type="region of interest" description="Disordered" evidence="11">
    <location>
        <begin position="1094"/>
        <end position="1173"/>
    </location>
</feature>
<dbReference type="Pfam" id="PF00089">
    <property type="entry name" value="Trypsin"/>
    <property type="match status" value="2"/>
</dbReference>
<feature type="compositionally biased region" description="Polar residues" evidence="11">
    <location>
        <begin position="512"/>
        <end position="524"/>
    </location>
</feature>
<feature type="compositionally biased region" description="Acidic residues" evidence="11">
    <location>
        <begin position="1045"/>
        <end position="1055"/>
    </location>
</feature>
<dbReference type="GO" id="GO:0004252">
    <property type="term" value="F:serine-type endopeptidase activity"/>
    <property type="evidence" value="ECO:0007669"/>
    <property type="project" value="InterPro"/>
</dbReference>
<protein>
    <recommendedName>
        <fullName evidence="1">RNA-directed DNA polymerase</fullName>
        <ecNumber evidence="1">2.7.7.49</ecNumber>
    </recommendedName>
</protein>
<dbReference type="InterPro" id="IPR018114">
    <property type="entry name" value="TRYPSIN_HIS"/>
</dbReference>
<dbReference type="Gene3D" id="1.10.340.70">
    <property type="match status" value="1"/>
</dbReference>